<dbReference type="OrthoDB" id="2639018at2759"/>
<dbReference type="Proteomes" id="UP000054217">
    <property type="component" value="Unassembled WGS sequence"/>
</dbReference>
<reference evidence="2 3" key="1">
    <citation type="submission" date="2014-04" db="EMBL/GenBank/DDBJ databases">
        <authorList>
            <consortium name="DOE Joint Genome Institute"/>
            <person name="Kuo A."/>
            <person name="Kohler A."/>
            <person name="Costa M.D."/>
            <person name="Nagy L.G."/>
            <person name="Floudas D."/>
            <person name="Copeland A."/>
            <person name="Barry K.W."/>
            <person name="Cichocki N."/>
            <person name="Veneault-Fourrey C."/>
            <person name="LaButti K."/>
            <person name="Lindquist E.A."/>
            <person name="Lipzen A."/>
            <person name="Lundell T."/>
            <person name="Morin E."/>
            <person name="Murat C."/>
            <person name="Sun H."/>
            <person name="Tunlid A."/>
            <person name="Henrissat B."/>
            <person name="Grigoriev I.V."/>
            <person name="Hibbett D.S."/>
            <person name="Martin F."/>
            <person name="Nordberg H.P."/>
            <person name="Cantor M.N."/>
            <person name="Hua S.X."/>
        </authorList>
    </citation>
    <scope>NUCLEOTIDE SEQUENCE [LARGE SCALE GENOMIC DNA]</scope>
    <source>
        <strain evidence="2 3">Marx 270</strain>
    </source>
</reference>
<dbReference type="EMBL" id="KN832046">
    <property type="protein sequence ID" value="KIN96432.1"/>
    <property type="molecule type" value="Genomic_DNA"/>
</dbReference>
<dbReference type="Pfam" id="PF22893">
    <property type="entry name" value="ULD_2"/>
    <property type="match status" value="1"/>
</dbReference>
<dbReference type="HOGENOM" id="CLU_061315_0_0_1"/>
<reference evidence="3" key="2">
    <citation type="submission" date="2015-01" db="EMBL/GenBank/DDBJ databases">
        <title>Evolutionary Origins and Diversification of the Mycorrhizal Mutualists.</title>
        <authorList>
            <consortium name="DOE Joint Genome Institute"/>
            <consortium name="Mycorrhizal Genomics Consortium"/>
            <person name="Kohler A."/>
            <person name="Kuo A."/>
            <person name="Nagy L.G."/>
            <person name="Floudas D."/>
            <person name="Copeland A."/>
            <person name="Barry K.W."/>
            <person name="Cichocki N."/>
            <person name="Veneault-Fourrey C."/>
            <person name="LaButti K."/>
            <person name="Lindquist E.A."/>
            <person name="Lipzen A."/>
            <person name="Lundell T."/>
            <person name="Morin E."/>
            <person name="Murat C."/>
            <person name="Riley R."/>
            <person name="Ohm R."/>
            <person name="Sun H."/>
            <person name="Tunlid A."/>
            <person name="Henrissat B."/>
            <person name="Grigoriev I.V."/>
            <person name="Hibbett D.S."/>
            <person name="Martin F."/>
        </authorList>
    </citation>
    <scope>NUCLEOTIDE SEQUENCE [LARGE SCALE GENOMIC DNA]</scope>
    <source>
        <strain evidence="3">Marx 270</strain>
    </source>
</reference>
<dbReference type="AlphaFoldDB" id="A0A0C3IHE5"/>
<organism evidence="2 3">
    <name type="scientific">Pisolithus tinctorius Marx 270</name>
    <dbReference type="NCBI Taxonomy" id="870435"/>
    <lineage>
        <taxon>Eukaryota</taxon>
        <taxon>Fungi</taxon>
        <taxon>Dikarya</taxon>
        <taxon>Basidiomycota</taxon>
        <taxon>Agaricomycotina</taxon>
        <taxon>Agaricomycetes</taxon>
        <taxon>Agaricomycetidae</taxon>
        <taxon>Boletales</taxon>
        <taxon>Sclerodermatineae</taxon>
        <taxon>Pisolithaceae</taxon>
        <taxon>Pisolithus</taxon>
    </lineage>
</organism>
<evidence type="ECO:0000313" key="3">
    <source>
        <dbReference type="Proteomes" id="UP000054217"/>
    </source>
</evidence>
<dbReference type="InParanoid" id="A0A0C3IHE5"/>
<evidence type="ECO:0000259" key="1">
    <source>
        <dbReference type="Pfam" id="PF22893"/>
    </source>
</evidence>
<accession>A0A0C3IHE5</accession>
<dbReference type="InterPro" id="IPR054464">
    <property type="entry name" value="ULD_fung"/>
</dbReference>
<name>A0A0C3IHE5_PISTI</name>
<protein>
    <recommendedName>
        <fullName evidence="1">Ubiquitin-like domain-containing protein</fullName>
    </recommendedName>
</protein>
<gene>
    <name evidence="2" type="ORF">M404DRAFT_245764</name>
</gene>
<proteinExistence type="predicted"/>
<feature type="domain" description="Ubiquitin-like" evidence="1">
    <location>
        <begin position="166"/>
        <end position="255"/>
    </location>
</feature>
<sequence>MVDKIIPIRIRRGDKSTRTPRDNGLPVVQEVAGVIPIAGAPLKAAIGGLLAVLQLIDRCTQNTNAPTAQTPDEEDRRKRLIKMLEDTTSTLGEMRSVMRGSPALAQEIAGCSSKIDEYIGETTLVYLMQQQTDITTIMHTQQTQFQSIMQVLKTLYSRQLPTDITSATVTMVDATGREHRMLLDQCSSFDRLVTFLPGILHQCRPDEAEIQQWYIDQGQYDIVIDDGTNVTQLTRESDVWSTIQPGTKMVMRIITAEVVRSFSARCRCRCGKWNDIKVDGATLVDALVHGCTITW</sequence>
<keyword evidence="3" id="KW-1185">Reference proteome</keyword>
<evidence type="ECO:0000313" key="2">
    <source>
        <dbReference type="EMBL" id="KIN96432.1"/>
    </source>
</evidence>